<organism evidence="1">
    <name type="scientific">viral metagenome</name>
    <dbReference type="NCBI Taxonomy" id="1070528"/>
    <lineage>
        <taxon>unclassified sequences</taxon>
        <taxon>metagenomes</taxon>
        <taxon>organismal metagenomes</taxon>
    </lineage>
</organism>
<sequence>MIHRDNIENFPIVYNKNGFIIKKSERNNYITEFEIENKNLYMEKLLHLSLIDILYSVNKDVVDIYKLKVVETNDNYGEANVFVIFKHLFADIGIPQYHSFLNIKIKKTLDESFITFYIKSNTNYENINEYIDDDEIYKQTEQLKVKNVTCYCKLITPHKIKVENHIYLNNQKLVVVDFIEKICFQLLYKMFIRSKVFIEMMYK</sequence>
<dbReference type="EMBL" id="MN739262">
    <property type="protein sequence ID" value="QHS96034.1"/>
    <property type="molecule type" value="Genomic_DNA"/>
</dbReference>
<dbReference type="AlphaFoldDB" id="A0A6C0BWX7"/>
<name>A0A6C0BWX7_9ZZZZ</name>
<proteinExistence type="predicted"/>
<evidence type="ECO:0000313" key="1">
    <source>
        <dbReference type="EMBL" id="QHS96034.1"/>
    </source>
</evidence>
<accession>A0A6C0BWX7</accession>
<reference evidence="1" key="1">
    <citation type="journal article" date="2020" name="Nature">
        <title>Giant virus diversity and host interactions through global metagenomics.</title>
        <authorList>
            <person name="Schulz F."/>
            <person name="Roux S."/>
            <person name="Paez-Espino D."/>
            <person name="Jungbluth S."/>
            <person name="Walsh D.A."/>
            <person name="Denef V.J."/>
            <person name="McMahon K.D."/>
            <person name="Konstantinidis K.T."/>
            <person name="Eloe-Fadrosh E.A."/>
            <person name="Kyrpides N.C."/>
            <person name="Woyke T."/>
        </authorList>
    </citation>
    <scope>NUCLEOTIDE SEQUENCE</scope>
    <source>
        <strain evidence="1">GVMAG-M-3300019093-7</strain>
    </source>
</reference>
<protein>
    <submittedName>
        <fullName evidence="1">Uncharacterized protein</fullName>
    </submittedName>
</protein>